<sequence>MKDIDMKTTFMTLAMLMAGSSLSAETCAQSGPDSPAVLHADWIMEGWERREGEPDFIFEEKMARYCNLQDTRGVFYDNFAPGQTQLFGDAAVYGANWEDLQNAARSVLHGLTEANETLVGDGVASTTLGFVGLINRLDGEVIAFDGRSQLGWACTGEGWKIRHELNYAWIVEPQEIADTLGQRGNRQ</sequence>
<evidence type="ECO:0008006" key="4">
    <source>
        <dbReference type="Google" id="ProtNLM"/>
    </source>
</evidence>
<proteinExistence type="predicted"/>
<evidence type="ECO:0000313" key="2">
    <source>
        <dbReference type="EMBL" id="OWU66585.1"/>
    </source>
</evidence>
<gene>
    <name evidence="2" type="ORF">ATO3_27685</name>
</gene>
<feature type="signal peptide" evidence="1">
    <location>
        <begin position="1"/>
        <end position="23"/>
    </location>
</feature>
<evidence type="ECO:0000313" key="3">
    <source>
        <dbReference type="Proteomes" id="UP000215377"/>
    </source>
</evidence>
<keyword evidence="1" id="KW-0732">Signal</keyword>
<comment type="caution">
    <text evidence="2">The sequence shown here is derived from an EMBL/GenBank/DDBJ whole genome shotgun (WGS) entry which is preliminary data.</text>
</comment>
<feature type="chain" id="PRO_5012443311" description="SnoaL-like domain-containing protein" evidence="1">
    <location>
        <begin position="24"/>
        <end position="187"/>
    </location>
</feature>
<protein>
    <recommendedName>
        <fullName evidence="4">SnoaL-like domain-containing protein</fullName>
    </recommendedName>
</protein>
<organism evidence="2 3">
    <name type="scientific">Marinibacterium profundimaris</name>
    <dbReference type="NCBI Taxonomy" id="1679460"/>
    <lineage>
        <taxon>Bacteria</taxon>
        <taxon>Pseudomonadati</taxon>
        <taxon>Pseudomonadota</taxon>
        <taxon>Alphaproteobacteria</taxon>
        <taxon>Rhodobacterales</taxon>
        <taxon>Paracoccaceae</taxon>
        <taxon>Marinibacterium</taxon>
    </lineage>
</organism>
<dbReference type="Proteomes" id="UP000215377">
    <property type="component" value="Unassembled WGS sequence"/>
</dbReference>
<dbReference type="SUPFAM" id="SSF54427">
    <property type="entry name" value="NTF2-like"/>
    <property type="match status" value="1"/>
</dbReference>
<keyword evidence="3" id="KW-1185">Reference proteome</keyword>
<dbReference type="InterPro" id="IPR032710">
    <property type="entry name" value="NTF2-like_dom_sf"/>
</dbReference>
<reference evidence="2 3" key="1">
    <citation type="submission" date="2013-04" db="EMBL/GenBank/DDBJ databases">
        <title>Oceanicola sp. 22II1-22F33 Genome Sequencing.</title>
        <authorList>
            <person name="Lai Q."/>
            <person name="Li G."/>
            <person name="Shao Z."/>
        </authorList>
    </citation>
    <scope>NUCLEOTIDE SEQUENCE [LARGE SCALE GENOMIC DNA]</scope>
    <source>
        <strain evidence="2 3">22II1-22F33</strain>
    </source>
</reference>
<evidence type="ECO:0000256" key="1">
    <source>
        <dbReference type="SAM" id="SignalP"/>
    </source>
</evidence>
<dbReference type="EMBL" id="AQQR01000041">
    <property type="protein sequence ID" value="OWU66585.1"/>
    <property type="molecule type" value="Genomic_DNA"/>
</dbReference>
<dbReference type="AlphaFoldDB" id="A0A225NEN4"/>
<accession>A0A225NEN4</accession>
<name>A0A225NEN4_9RHOB</name>